<dbReference type="AlphaFoldDB" id="A0A4Y4C9A6"/>
<comment type="caution">
    <text evidence="1">The sequence shown here is derived from an EMBL/GenBank/DDBJ whole genome shotgun (WGS) entry which is preliminary data.</text>
</comment>
<name>A0A4Y4C9A6_9CORY</name>
<gene>
    <name evidence="1" type="ORF">CVA01_29310</name>
</gene>
<dbReference type="EMBL" id="BJNT01000034">
    <property type="protein sequence ID" value="GEC87617.1"/>
    <property type="molecule type" value="Genomic_DNA"/>
</dbReference>
<dbReference type="GeneID" id="82889000"/>
<reference evidence="1 2" key="1">
    <citation type="submission" date="2019-06" db="EMBL/GenBank/DDBJ databases">
        <title>Whole genome shotgun sequence of Corynebacterium variabile NBRC 15286.</title>
        <authorList>
            <person name="Hosoyama A."/>
            <person name="Uohara A."/>
            <person name="Ohji S."/>
            <person name="Ichikawa N."/>
        </authorList>
    </citation>
    <scope>NUCLEOTIDE SEQUENCE [LARGE SCALE GENOMIC DNA]</scope>
    <source>
        <strain evidence="1 2">NBRC 15286</strain>
    </source>
</reference>
<accession>A0A4Y4C9A6</accession>
<proteinExistence type="predicted"/>
<dbReference type="RefSeq" id="WP_141331758.1">
    <property type="nucleotide sequence ID" value="NZ_BJNT01000034.1"/>
</dbReference>
<evidence type="ECO:0000313" key="2">
    <source>
        <dbReference type="Proteomes" id="UP000319986"/>
    </source>
</evidence>
<dbReference type="Proteomes" id="UP000319986">
    <property type="component" value="Unassembled WGS sequence"/>
</dbReference>
<organism evidence="1 2">
    <name type="scientific">Corynebacterium variabile</name>
    <dbReference type="NCBI Taxonomy" id="1727"/>
    <lineage>
        <taxon>Bacteria</taxon>
        <taxon>Bacillati</taxon>
        <taxon>Actinomycetota</taxon>
        <taxon>Actinomycetes</taxon>
        <taxon>Mycobacteriales</taxon>
        <taxon>Corynebacteriaceae</taxon>
        <taxon>Corynebacterium</taxon>
    </lineage>
</organism>
<evidence type="ECO:0000313" key="1">
    <source>
        <dbReference type="EMBL" id="GEC87617.1"/>
    </source>
</evidence>
<sequence length="62" mass="6738">MLSAIVRRNVDDERADRLVFALGKLIKFERSGHAMGQATAELLKNPVSGTVKATALLFKPQG</sequence>
<protein>
    <submittedName>
        <fullName evidence="1">Uncharacterized protein</fullName>
    </submittedName>
</protein>